<evidence type="ECO:0000313" key="2">
    <source>
        <dbReference type="EMBL" id="KHK91214.1"/>
    </source>
</evidence>
<dbReference type="STRING" id="1348853.LK12_09930"/>
<dbReference type="AlphaFoldDB" id="A0A0B1ZPJ9"/>
<accession>A0A0B1ZPJ9</accession>
<gene>
    <name evidence="2" type="ORF">LK12_09930</name>
</gene>
<comment type="caution">
    <text evidence="2">The sequence shown here is derived from an EMBL/GenBank/DDBJ whole genome shotgun (WGS) entry which is preliminary data.</text>
</comment>
<proteinExistence type="predicted"/>
<evidence type="ECO:0000313" key="3">
    <source>
        <dbReference type="Proteomes" id="UP000031057"/>
    </source>
</evidence>
<name>A0A0B1ZPJ9_9SPHN</name>
<reference evidence="2 3" key="1">
    <citation type="submission" date="2014-10" db="EMBL/GenBank/DDBJ databases">
        <title>Genome sequence of Novosphingobium malaysiense MUSC 273(T).</title>
        <authorList>
            <person name="Lee L.-H."/>
        </authorList>
    </citation>
    <scope>NUCLEOTIDE SEQUENCE [LARGE SCALE GENOMIC DNA]</scope>
    <source>
        <strain evidence="2 3">MUSC 273</strain>
    </source>
</reference>
<feature type="signal peptide" evidence="1">
    <location>
        <begin position="1"/>
        <end position="24"/>
    </location>
</feature>
<evidence type="ECO:0000256" key="1">
    <source>
        <dbReference type="SAM" id="SignalP"/>
    </source>
</evidence>
<dbReference type="EMBL" id="JTDI01000003">
    <property type="protein sequence ID" value="KHK91214.1"/>
    <property type="molecule type" value="Genomic_DNA"/>
</dbReference>
<keyword evidence="1" id="KW-0732">Signal</keyword>
<dbReference type="OrthoDB" id="7508925at2"/>
<evidence type="ECO:0008006" key="4">
    <source>
        <dbReference type="Google" id="ProtNLM"/>
    </source>
</evidence>
<organism evidence="2 3">
    <name type="scientific">Novosphingobium malaysiense</name>
    <dbReference type="NCBI Taxonomy" id="1348853"/>
    <lineage>
        <taxon>Bacteria</taxon>
        <taxon>Pseudomonadati</taxon>
        <taxon>Pseudomonadota</taxon>
        <taxon>Alphaproteobacteria</taxon>
        <taxon>Sphingomonadales</taxon>
        <taxon>Sphingomonadaceae</taxon>
        <taxon>Novosphingobium</taxon>
    </lineage>
</organism>
<feature type="chain" id="PRO_5002065342" description="Porin" evidence="1">
    <location>
        <begin position="25"/>
        <end position="118"/>
    </location>
</feature>
<protein>
    <recommendedName>
        <fullName evidence="4">Porin</fullName>
    </recommendedName>
</protein>
<dbReference type="Proteomes" id="UP000031057">
    <property type="component" value="Unassembled WGS sequence"/>
</dbReference>
<keyword evidence="3" id="KW-1185">Reference proteome</keyword>
<sequence>MDIRRVVVISLAVGSIAAPLSASAQSGTAQPVFSAVGAPLAGAASFDLEGPVPAAQAHPASSDRLAVPLAAKASPHEKIKIRWHYEPVAGGPRFEVGALGAGKDTKAKLVHVGMDWVF</sequence>